<dbReference type="OrthoDB" id="638548at2"/>
<feature type="repeat" description="TPR" evidence="3">
    <location>
        <begin position="86"/>
        <end position="119"/>
    </location>
</feature>
<dbReference type="InterPro" id="IPR051685">
    <property type="entry name" value="Ycf3/AcsC/BcsC/TPR_MFPF"/>
</dbReference>
<dbReference type="InterPro" id="IPR019734">
    <property type="entry name" value="TPR_rpt"/>
</dbReference>
<keyword evidence="2 3" id="KW-0802">TPR repeat</keyword>
<dbReference type="SUPFAM" id="SSF81901">
    <property type="entry name" value="HCP-like"/>
    <property type="match status" value="1"/>
</dbReference>
<dbReference type="PANTHER" id="PTHR44943:SF8">
    <property type="entry name" value="TPR REPEAT-CONTAINING PROTEIN MJ0263"/>
    <property type="match status" value="1"/>
</dbReference>
<dbReference type="RefSeq" id="WP_025864932.1">
    <property type="nucleotide sequence ID" value="NZ_BLAX01000001.1"/>
</dbReference>
<keyword evidence="1" id="KW-0677">Repeat</keyword>
<dbReference type="InterPro" id="IPR013105">
    <property type="entry name" value="TPR_2"/>
</dbReference>
<dbReference type="SMART" id="SM00028">
    <property type="entry name" value="TPR"/>
    <property type="match status" value="5"/>
</dbReference>
<evidence type="ECO:0000256" key="2">
    <source>
        <dbReference type="ARBA" id="ARBA00022803"/>
    </source>
</evidence>
<dbReference type="Pfam" id="PF14559">
    <property type="entry name" value="TPR_19"/>
    <property type="match status" value="1"/>
</dbReference>
<dbReference type="PROSITE" id="PS50005">
    <property type="entry name" value="TPR"/>
    <property type="match status" value="2"/>
</dbReference>
<gene>
    <name evidence="4" type="ORF">PbJCM13498_39730</name>
</gene>
<reference evidence="4 5" key="1">
    <citation type="submission" date="2019-10" db="EMBL/GenBank/DDBJ databases">
        <title>Prolixibacter strains distinguished by the presence of nitrate reductase genes were adept at nitrate-dependent anaerobic corrosion of metallic iron and carbon steel.</title>
        <authorList>
            <person name="Iino T."/>
            <person name="Shono N."/>
            <person name="Ito K."/>
            <person name="Nakamura R."/>
            <person name="Sueoka K."/>
            <person name="Harayama S."/>
            <person name="Ohkuma M."/>
        </authorList>
    </citation>
    <scope>NUCLEOTIDE SEQUENCE [LARGE SCALE GENOMIC DNA]</scope>
    <source>
        <strain evidence="4 5">JCM 13498</strain>
    </source>
</reference>
<proteinExistence type="predicted"/>
<dbReference type="Pfam" id="PF07719">
    <property type="entry name" value="TPR_2"/>
    <property type="match status" value="1"/>
</dbReference>
<accession>A0A5M4B4V0</accession>
<evidence type="ECO:0000313" key="4">
    <source>
        <dbReference type="EMBL" id="GET35110.1"/>
    </source>
</evidence>
<dbReference type="Proteomes" id="UP000391834">
    <property type="component" value="Unassembled WGS sequence"/>
</dbReference>
<name>A0A5M4B4V0_9BACT</name>
<protein>
    <submittedName>
        <fullName evidence="4">Uncharacterized protein</fullName>
    </submittedName>
</protein>
<dbReference type="SUPFAM" id="SSF48452">
    <property type="entry name" value="TPR-like"/>
    <property type="match status" value="1"/>
</dbReference>
<dbReference type="InterPro" id="IPR011990">
    <property type="entry name" value="TPR-like_helical_dom_sf"/>
</dbReference>
<organism evidence="4 5">
    <name type="scientific">Prolixibacter bellariivorans</name>
    <dbReference type="NCBI Taxonomy" id="314319"/>
    <lineage>
        <taxon>Bacteria</taxon>
        <taxon>Pseudomonadati</taxon>
        <taxon>Bacteroidota</taxon>
        <taxon>Bacteroidia</taxon>
        <taxon>Marinilabiliales</taxon>
        <taxon>Prolixibacteraceae</taxon>
        <taxon>Prolixibacter</taxon>
    </lineage>
</organism>
<dbReference type="EMBL" id="BLAX01000001">
    <property type="protein sequence ID" value="GET35110.1"/>
    <property type="molecule type" value="Genomic_DNA"/>
</dbReference>
<feature type="repeat" description="TPR" evidence="3">
    <location>
        <begin position="325"/>
        <end position="358"/>
    </location>
</feature>
<keyword evidence="5" id="KW-1185">Reference proteome</keyword>
<evidence type="ECO:0000256" key="3">
    <source>
        <dbReference type="PROSITE-ProRule" id="PRU00339"/>
    </source>
</evidence>
<dbReference type="PANTHER" id="PTHR44943">
    <property type="entry name" value="CELLULOSE SYNTHASE OPERON PROTEIN C"/>
    <property type="match status" value="1"/>
</dbReference>
<evidence type="ECO:0000313" key="5">
    <source>
        <dbReference type="Proteomes" id="UP000391834"/>
    </source>
</evidence>
<evidence type="ECO:0000256" key="1">
    <source>
        <dbReference type="ARBA" id="ARBA00022737"/>
    </source>
</evidence>
<sequence length="416" mass="48041">MKRYVKQTVLSLILFLAFYLPVAGQNEEPAYLLFQGKTEAVVSRLEPEFQSGKLSEASALVLAKAYMTENRYRDALQVLEKVNNKKQVLPLKGEVFAALGNLPAAAETYEDLVRIEPDNAEAKASLGKLYLQLDRDGKARNLFGQLVKRDSTNLFYRRQYALACYRTDQRAEAVVNYNWIVEHYPNDLSSLLNLVNIQHQMDLDIVALQLLKTGLEHFPGNIQLMKKAGELNFLGQNYQQSARYYHDVLPVDSSYVVKKYYGISLFFERKEEQALQLLQSCYQKVQTDDMVAFYIGLCLKRKAEYKESAHFIEAAIKLATPGYMADFYHHLADVYGRDRRFQDAIDCYQKALEYDSTRTQVLFDIATTYEEFNNNKTIALGYYREYLKRMGDSDNPNVDYALGRIRKIKEALFMEQ</sequence>
<dbReference type="Gene3D" id="1.25.40.10">
    <property type="entry name" value="Tetratricopeptide repeat domain"/>
    <property type="match status" value="2"/>
</dbReference>
<dbReference type="AlphaFoldDB" id="A0A5M4B4V0"/>
<comment type="caution">
    <text evidence="4">The sequence shown here is derived from an EMBL/GenBank/DDBJ whole genome shotgun (WGS) entry which is preliminary data.</text>
</comment>